<name>A0A4R6Y8F6_9BURK</name>
<dbReference type="EC" id="1.13.12.3" evidence="4"/>
<feature type="binding site" evidence="9">
    <location>
        <position position="239"/>
    </location>
    <ligand>
        <name>FAD</name>
        <dbReference type="ChEBI" id="CHEBI:57692"/>
    </ligand>
</feature>
<evidence type="ECO:0000259" key="10">
    <source>
        <dbReference type="Pfam" id="PF01593"/>
    </source>
</evidence>
<keyword evidence="6" id="KW-0560">Oxidoreductase</keyword>
<dbReference type="Gene3D" id="3.90.660.10">
    <property type="match status" value="1"/>
</dbReference>
<evidence type="ECO:0000313" key="12">
    <source>
        <dbReference type="Proteomes" id="UP000294480"/>
    </source>
</evidence>
<dbReference type="Gene3D" id="3.50.50.60">
    <property type="entry name" value="FAD/NAD(P)-binding domain"/>
    <property type="match status" value="1"/>
</dbReference>
<dbReference type="GO" id="GO:0009851">
    <property type="term" value="P:auxin biosynthetic process"/>
    <property type="evidence" value="ECO:0007669"/>
    <property type="project" value="UniProtKB-KW"/>
</dbReference>
<dbReference type="InterPro" id="IPR006311">
    <property type="entry name" value="TAT_signal"/>
</dbReference>
<keyword evidence="7" id="KW-0073">Auxin biosynthesis</keyword>
<dbReference type="PANTHER" id="PTHR10742:SF410">
    <property type="entry name" value="LYSINE-SPECIFIC HISTONE DEMETHYLASE 2"/>
    <property type="match status" value="1"/>
</dbReference>
<proteinExistence type="inferred from homology"/>
<keyword evidence="12" id="KW-1185">Reference proteome</keyword>
<dbReference type="SUPFAM" id="SSF54373">
    <property type="entry name" value="FAD-linked reductases, C-terminal domain"/>
    <property type="match status" value="1"/>
</dbReference>
<protein>
    <recommendedName>
        <fullName evidence="5">Tryptophan 2-monooxygenase</fullName>
        <ecNumber evidence="4">1.13.12.3</ecNumber>
    </recommendedName>
</protein>
<evidence type="ECO:0000256" key="8">
    <source>
        <dbReference type="ARBA" id="ARBA00047321"/>
    </source>
</evidence>
<dbReference type="GO" id="GO:0050361">
    <property type="term" value="F:tryptophan 2-monooxygenase activity"/>
    <property type="evidence" value="ECO:0007669"/>
    <property type="project" value="UniProtKB-EC"/>
</dbReference>
<evidence type="ECO:0000256" key="6">
    <source>
        <dbReference type="ARBA" id="ARBA00023002"/>
    </source>
</evidence>
<dbReference type="SUPFAM" id="SSF51905">
    <property type="entry name" value="FAD/NAD(P)-binding domain"/>
    <property type="match status" value="1"/>
</dbReference>
<evidence type="ECO:0000256" key="9">
    <source>
        <dbReference type="PIRSR" id="PIRSR601613-1"/>
    </source>
</evidence>
<dbReference type="Pfam" id="PF01593">
    <property type="entry name" value="Amino_oxidase"/>
    <property type="match status" value="1"/>
</dbReference>
<accession>A0A4R6Y8F6</accession>
<feature type="binding site" evidence="9">
    <location>
        <position position="350"/>
    </location>
    <ligand>
        <name>substrate</name>
    </ligand>
</feature>
<feature type="domain" description="Amine oxidase" evidence="10">
    <location>
        <begin position="43"/>
        <end position="457"/>
    </location>
</feature>
<dbReference type="InterPro" id="IPR036188">
    <property type="entry name" value="FAD/NAD-bd_sf"/>
</dbReference>
<feature type="binding site" evidence="9">
    <location>
        <begin position="63"/>
        <end position="64"/>
    </location>
    <ligand>
        <name>FAD</name>
        <dbReference type="ChEBI" id="CHEBI:57692"/>
    </ligand>
</feature>
<evidence type="ECO:0000256" key="3">
    <source>
        <dbReference type="ARBA" id="ARBA00005833"/>
    </source>
</evidence>
<evidence type="ECO:0000256" key="2">
    <source>
        <dbReference type="ARBA" id="ARBA00004814"/>
    </source>
</evidence>
<dbReference type="PROSITE" id="PS51318">
    <property type="entry name" value="TAT"/>
    <property type="match status" value="1"/>
</dbReference>
<comment type="caution">
    <text evidence="11">The sequence shown here is derived from an EMBL/GenBank/DDBJ whole genome shotgun (WGS) entry which is preliminary data.</text>
</comment>
<comment type="catalytic activity">
    <reaction evidence="8">
        <text>L-tryptophan + O2 = indole-3-acetamide + CO2 + H2O</text>
        <dbReference type="Rhea" id="RHEA:16165"/>
        <dbReference type="ChEBI" id="CHEBI:15377"/>
        <dbReference type="ChEBI" id="CHEBI:15379"/>
        <dbReference type="ChEBI" id="CHEBI:16031"/>
        <dbReference type="ChEBI" id="CHEBI:16526"/>
        <dbReference type="ChEBI" id="CHEBI:57912"/>
        <dbReference type="EC" id="1.13.12.3"/>
    </reaction>
</comment>
<evidence type="ECO:0000256" key="1">
    <source>
        <dbReference type="ARBA" id="ARBA00001974"/>
    </source>
</evidence>
<gene>
    <name evidence="11" type="ORF">DFR44_10856</name>
</gene>
<evidence type="ECO:0000256" key="7">
    <source>
        <dbReference type="ARBA" id="ARBA00023070"/>
    </source>
</evidence>
<dbReference type="PANTHER" id="PTHR10742">
    <property type="entry name" value="FLAVIN MONOAMINE OXIDASE"/>
    <property type="match status" value="1"/>
</dbReference>
<dbReference type="InterPro" id="IPR002937">
    <property type="entry name" value="Amino_oxidase"/>
</dbReference>
<comment type="similarity">
    <text evidence="3">Belongs to the tryptophan 2-monooxygenase family.</text>
</comment>
<evidence type="ECO:0000256" key="4">
    <source>
        <dbReference type="ARBA" id="ARBA00012535"/>
    </source>
</evidence>
<dbReference type="PRINTS" id="PR00757">
    <property type="entry name" value="AMINEOXDASEF"/>
</dbReference>
<dbReference type="InterPro" id="IPR001613">
    <property type="entry name" value="Flavin_amine_oxidase"/>
</dbReference>
<dbReference type="EMBL" id="SNZE01000008">
    <property type="protein sequence ID" value="TDR31673.1"/>
    <property type="molecule type" value="Genomic_DNA"/>
</dbReference>
<organism evidence="11 12">
    <name type="scientific">Hydromonas duriensis</name>
    <dbReference type="NCBI Taxonomy" id="1527608"/>
    <lineage>
        <taxon>Bacteria</taxon>
        <taxon>Pseudomonadati</taxon>
        <taxon>Pseudomonadota</taxon>
        <taxon>Betaproteobacteria</taxon>
        <taxon>Burkholderiales</taxon>
        <taxon>Burkholderiaceae</taxon>
        <taxon>Hydromonas</taxon>
    </lineage>
</organism>
<sequence length="461" mass="51193">MDQKRRDYLKTMALLGGLSIAPIAAYARTDKSVPSVLILGAGVSGLSAAQVLTQAGCQVKILEARSRVGGRLHTSHAWQDMPIDLGASWIHGEKGNPITDIANQIKAQRISTSYDSAALYIARELKTAGVTDANEDASERIVQRAFKFAEQRAQDSSLQEAVNAELASKRISREALAQLNFYISGKYEQEYAGDANEMSAWTIDDNKALGDDDVLFPQGYNQISDHLAKGLDIAREHVVTAVEYSDKGVKVTTEHNGQTITHQADAVLITLPLGVLKKQKIDFMPALPEDKQEAIESLGMGLLNKLFLRFDSVFWPKKFDWHEYLSYDKGRWSEWVSFAKVDDTPVLLGFSAAQRAREMEQWSDERIVEDAMVALRDMFGSQIPNPKAYQRTRWASDPYAYGSYSFNAVNSNNEHRKALAEPTQSQLFWAGEATHADYPGTVHGAYLSGVRAAREILKVKV</sequence>
<feature type="binding site" evidence="9">
    <location>
        <position position="44"/>
    </location>
    <ligand>
        <name>FAD</name>
        <dbReference type="ChEBI" id="CHEBI:57692"/>
    </ligand>
</feature>
<comment type="pathway">
    <text evidence="2">Plant hormone metabolism; auxin biosynthesis.</text>
</comment>
<evidence type="ECO:0000313" key="11">
    <source>
        <dbReference type="EMBL" id="TDR31673.1"/>
    </source>
</evidence>
<dbReference type="InterPro" id="IPR050281">
    <property type="entry name" value="Flavin_monoamine_oxidase"/>
</dbReference>
<dbReference type="Proteomes" id="UP000294480">
    <property type="component" value="Unassembled WGS sequence"/>
</dbReference>
<reference evidence="11 12" key="1">
    <citation type="submission" date="2019-03" db="EMBL/GenBank/DDBJ databases">
        <title>Genomic Encyclopedia of Type Strains, Phase IV (KMG-IV): sequencing the most valuable type-strain genomes for metagenomic binning, comparative biology and taxonomic classification.</title>
        <authorList>
            <person name="Goeker M."/>
        </authorList>
    </citation>
    <scope>NUCLEOTIDE SEQUENCE [LARGE SCALE GENOMIC DNA]</scope>
    <source>
        <strain evidence="11 12">DSM 102852</strain>
    </source>
</reference>
<dbReference type="OrthoDB" id="3972913at2"/>
<evidence type="ECO:0000256" key="5">
    <source>
        <dbReference type="ARBA" id="ARBA00017871"/>
    </source>
</evidence>
<dbReference type="AlphaFoldDB" id="A0A4R6Y8F6"/>
<comment type="cofactor">
    <cofactor evidence="1">
        <name>FAD</name>
        <dbReference type="ChEBI" id="CHEBI:57692"/>
    </cofactor>
</comment>
<dbReference type="RefSeq" id="WP_133619736.1">
    <property type="nucleotide sequence ID" value="NZ_SNZE01000008.1"/>
</dbReference>